<accession>A0ABR2DAB5</accession>
<protein>
    <submittedName>
        <fullName evidence="1">Uncharacterized protein</fullName>
    </submittedName>
</protein>
<sequence length="69" mass="8126">MVTMVSCTGRVSNELAWPHPIIFWHVSTRQCLHLGQDEWELNHLSMHRTWNPWLHFGRSSMRSPVAKSD</sequence>
<reference evidence="1 2" key="1">
    <citation type="journal article" date="2024" name="G3 (Bethesda)">
        <title>Genome assembly of Hibiscus sabdariffa L. provides insights into metabolisms of medicinal natural products.</title>
        <authorList>
            <person name="Kim T."/>
        </authorList>
    </citation>
    <scope>NUCLEOTIDE SEQUENCE [LARGE SCALE GENOMIC DNA]</scope>
    <source>
        <strain evidence="1">TK-2024</strain>
        <tissue evidence="1">Old leaves</tissue>
    </source>
</reference>
<organism evidence="1 2">
    <name type="scientific">Hibiscus sabdariffa</name>
    <name type="common">roselle</name>
    <dbReference type="NCBI Taxonomy" id="183260"/>
    <lineage>
        <taxon>Eukaryota</taxon>
        <taxon>Viridiplantae</taxon>
        <taxon>Streptophyta</taxon>
        <taxon>Embryophyta</taxon>
        <taxon>Tracheophyta</taxon>
        <taxon>Spermatophyta</taxon>
        <taxon>Magnoliopsida</taxon>
        <taxon>eudicotyledons</taxon>
        <taxon>Gunneridae</taxon>
        <taxon>Pentapetalae</taxon>
        <taxon>rosids</taxon>
        <taxon>malvids</taxon>
        <taxon>Malvales</taxon>
        <taxon>Malvaceae</taxon>
        <taxon>Malvoideae</taxon>
        <taxon>Hibiscus</taxon>
    </lineage>
</organism>
<name>A0ABR2DAB5_9ROSI</name>
<evidence type="ECO:0000313" key="2">
    <source>
        <dbReference type="Proteomes" id="UP001472677"/>
    </source>
</evidence>
<comment type="caution">
    <text evidence="1">The sequence shown here is derived from an EMBL/GenBank/DDBJ whole genome shotgun (WGS) entry which is preliminary data.</text>
</comment>
<dbReference type="Proteomes" id="UP001472677">
    <property type="component" value="Unassembled WGS sequence"/>
</dbReference>
<evidence type="ECO:0000313" key="1">
    <source>
        <dbReference type="EMBL" id="KAK8533843.1"/>
    </source>
</evidence>
<proteinExistence type="predicted"/>
<dbReference type="EMBL" id="JBBPBM010000032">
    <property type="protein sequence ID" value="KAK8533843.1"/>
    <property type="molecule type" value="Genomic_DNA"/>
</dbReference>
<keyword evidence="2" id="KW-1185">Reference proteome</keyword>
<gene>
    <name evidence="1" type="ORF">V6N12_047246</name>
</gene>